<dbReference type="SUPFAM" id="SSF54001">
    <property type="entry name" value="Cysteine proteinases"/>
    <property type="match status" value="1"/>
</dbReference>
<reference evidence="3" key="1">
    <citation type="submission" date="2019-06" db="EMBL/GenBank/DDBJ databases">
        <authorList>
            <person name="Zheng W."/>
        </authorList>
    </citation>
    <scope>NUCLEOTIDE SEQUENCE</scope>
    <source>
        <strain evidence="3">QDHG01</strain>
    </source>
</reference>
<protein>
    <recommendedName>
        <fullName evidence="5">Arylamine N-acetyltransferase</fullName>
    </recommendedName>
</protein>
<dbReference type="AlphaFoldDB" id="A0A8J8SZQ1"/>
<name>A0A8J8SZQ1_HALGN</name>
<evidence type="ECO:0000256" key="2">
    <source>
        <dbReference type="RuleBase" id="RU003452"/>
    </source>
</evidence>
<evidence type="ECO:0000313" key="3">
    <source>
        <dbReference type="EMBL" id="TNV76580.1"/>
    </source>
</evidence>
<keyword evidence="2" id="KW-0012">Acyltransferase</keyword>
<sequence length="297" mass="34851">MEVTKPFKIPFDQLSEIYSKMGLPLNFQFTPTKESLYLLANKFYTAFAYTALDLHTKSRRPFPIDLSSLIERMCTKNLGGMCYEHDLLIYYILKHVGFEVSFVEVDDITMQKRWINDVVSAHAFVYVELNGKCYIVDPGYGLCGYRYPIEFDPNKELNEVSLSKEEKYIIEAGDDFYSMTSNYPSGDFSLFYTFQRPLIKRDVSYIEMAYARLFTTDTFIPIRDSRFYSSTKLDDGVIYLMFIRDADEFVAFKKELKRGKPVEKQVYKTFEEFREETIRLTGVQVPSRDEIIAKVYE</sequence>
<dbReference type="Gene3D" id="3.30.2140.20">
    <property type="match status" value="1"/>
</dbReference>
<dbReference type="PANTHER" id="PTHR11786">
    <property type="entry name" value="N-HYDROXYARYLAMINE O-ACETYLTRANSFERASE"/>
    <property type="match status" value="1"/>
</dbReference>
<dbReference type="Pfam" id="PF00797">
    <property type="entry name" value="Acetyltransf_2"/>
    <property type="match status" value="1"/>
</dbReference>
<dbReference type="OrthoDB" id="3349226at2759"/>
<keyword evidence="2" id="KW-0808">Transferase</keyword>
<dbReference type="PANTHER" id="PTHR11786:SF0">
    <property type="entry name" value="ARYLAMINE N-ACETYLTRANSFERASE 4-RELATED"/>
    <property type="match status" value="1"/>
</dbReference>
<dbReference type="Proteomes" id="UP000785679">
    <property type="component" value="Unassembled WGS sequence"/>
</dbReference>
<evidence type="ECO:0000313" key="4">
    <source>
        <dbReference type="Proteomes" id="UP000785679"/>
    </source>
</evidence>
<dbReference type="InterPro" id="IPR038765">
    <property type="entry name" value="Papain-like_cys_pep_sf"/>
</dbReference>
<comment type="similarity">
    <text evidence="1 2">Belongs to the arylamine N-acetyltransferase family.</text>
</comment>
<evidence type="ECO:0008006" key="5">
    <source>
        <dbReference type="Google" id="ProtNLM"/>
    </source>
</evidence>
<keyword evidence="4" id="KW-1185">Reference proteome</keyword>
<evidence type="ECO:0000256" key="1">
    <source>
        <dbReference type="ARBA" id="ARBA00006547"/>
    </source>
</evidence>
<proteinExistence type="inferred from homology"/>
<dbReference type="GO" id="GO:0016407">
    <property type="term" value="F:acetyltransferase activity"/>
    <property type="evidence" value="ECO:0007669"/>
    <property type="project" value="InterPro"/>
</dbReference>
<comment type="caution">
    <text evidence="3">The sequence shown here is derived from an EMBL/GenBank/DDBJ whole genome shotgun (WGS) entry which is preliminary data.</text>
</comment>
<dbReference type="EMBL" id="RRYP01013318">
    <property type="protein sequence ID" value="TNV76580.1"/>
    <property type="molecule type" value="Genomic_DNA"/>
</dbReference>
<gene>
    <name evidence="3" type="ORF">FGO68_gene15476</name>
</gene>
<accession>A0A8J8SZQ1</accession>
<organism evidence="3 4">
    <name type="scientific">Halteria grandinella</name>
    <dbReference type="NCBI Taxonomy" id="5974"/>
    <lineage>
        <taxon>Eukaryota</taxon>
        <taxon>Sar</taxon>
        <taxon>Alveolata</taxon>
        <taxon>Ciliophora</taxon>
        <taxon>Intramacronucleata</taxon>
        <taxon>Spirotrichea</taxon>
        <taxon>Stichotrichia</taxon>
        <taxon>Sporadotrichida</taxon>
        <taxon>Halteriidae</taxon>
        <taxon>Halteria</taxon>
    </lineage>
</organism>
<dbReference type="InterPro" id="IPR053710">
    <property type="entry name" value="Arylamine_NAT_domain_sf"/>
</dbReference>
<dbReference type="InterPro" id="IPR001447">
    <property type="entry name" value="Arylamine_N-AcTrfase"/>
</dbReference>
<dbReference type="PRINTS" id="PR01543">
    <property type="entry name" value="ANATRNSFRASE"/>
</dbReference>